<feature type="region of interest" description="Disordered" evidence="1">
    <location>
        <begin position="143"/>
        <end position="196"/>
    </location>
</feature>
<accession>A0A1R4KID2</accession>
<evidence type="ECO:0000313" key="4">
    <source>
        <dbReference type="Proteomes" id="UP000188342"/>
    </source>
</evidence>
<protein>
    <recommendedName>
        <fullName evidence="2">DUF2207 domain-containing protein</fullName>
    </recommendedName>
</protein>
<feature type="domain" description="DUF2207" evidence="2">
    <location>
        <begin position="2"/>
        <end position="118"/>
    </location>
</feature>
<gene>
    <name evidence="3" type="ORF">FM114_14755</name>
</gene>
<dbReference type="Proteomes" id="UP000188342">
    <property type="component" value="Unassembled WGS sequence"/>
</dbReference>
<dbReference type="STRING" id="1255658.FM114_14755"/>
<dbReference type="EMBL" id="FUKQ01000056">
    <property type="protein sequence ID" value="SJN44028.1"/>
    <property type="molecule type" value="Genomic_DNA"/>
</dbReference>
<organism evidence="3 4">
    <name type="scientific">Luteococcus japonicus LSP_Lj1</name>
    <dbReference type="NCBI Taxonomy" id="1255658"/>
    <lineage>
        <taxon>Bacteria</taxon>
        <taxon>Bacillati</taxon>
        <taxon>Actinomycetota</taxon>
        <taxon>Actinomycetes</taxon>
        <taxon>Propionibacteriales</taxon>
        <taxon>Propionibacteriaceae</taxon>
        <taxon>Luteococcus</taxon>
    </lineage>
</organism>
<dbReference type="Pfam" id="PF09972">
    <property type="entry name" value="DUF2207"/>
    <property type="match status" value="1"/>
</dbReference>
<dbReference type="AlphaFoldDB" id="A0A1R4KID2"/>
<keyword evidence="4" id="KW-1185">Reference proteome</keyword>
<sequence>MQPDGSAKVREEITLRFGARSGRHGLARKILVQSPVSRTHDARWPVEKITAGPPSGHAATVHTDLAMSRDGRTQMLWIRLGNSLHTIDDPTARYVLEYTWRGLVRPSVDGDVEFSINVGGPRLWSGPSADLDRGLASTFANLQVDRDWTPPTPTSGPASWFSGGSGSGSGGAGGGSSFGSGDGGGSGGSGGSFGSR</sequence>
<feature type="compositionally biased region" description="Gly residues" evidence="1">
    <location>
        <begin position="163"/>
        <end position="196"/>
    </location>
</feature>
<name>A0A1R4KID2_9ACTN</name>
<proteinExistence type="predicted"/>
<dbReference type="InterPro" id="IPR018702">
    <property type="entry name" value="DUF2207"/>
</dbReference>
<evidence type="ECO:0000259" key="2">
    <source>
        <dbReference type="Pfam" id="PF09972"/>
    </source>
</evidence>
<evidence type="ECO:0000256" key="1">
    <source>
        <dbReference type="SAM" id="MobiDB-lite"/>
    </source>
</evidence>
<reference evidence="3 4" key="1">
    <citation type="submission" date="2017-02" db="EMBL/GenBank/DDBJ databases">
        <authorList>
            <person name="Peterson S.W."/>
        </authorList>
    </citation>
    <scope>NUCLEOTIDE SEQUENCE [LARGE SCALE GENOMIC DNA]</scope>
    <source>
        <strain evidence="3 4">LSP_Lj1</strain>
    </source>
</reference>
<evidence type="ECO:0000313" key="3">
    <source>
        <dbReference type="EMBL" id="SJN44028.1"/>
    </source>
</evidence>